<comment type="caution">
    <text evidence="1">The sequence shown here is derived from an EMBL/GenBank/DDBJ whole genome shotgun (WGS) entry which is preliminary data.</text>
</comment>
<proteinExistence type="predicted"/>
<evidence type="ECO:0000313" key="1">
    <source>
        <dbReference type="EMBL" id="NVI46390.1"/>
    </source>
</evidence>
<reference evidence="1" key="1">
    <citation type="submission" date="2020-06" db="EMBL/GenBank/DDBJ databases">
        <title>Whole Genome Sequence of Bradyrhizobium sp. Strain 1S1.</title>
        <authorList>
            <person name="Bromfield E.S.P."/>
            <person name="Cloutier S."/>
        </authorList>
    </citation>
    <scope>NUCLEOTIDE SEQUENCE [LARGE SCALE GENOMIC DNA]</scope>
    <source>
        <strain evidence="1">1S1</strain>
    </source>
</reference>
<dbReference type="EMBL" id="JAAOLE020000001">
    <property type="protein sequence ID" value="NVI46390.1"/>
    <property type="molecule type" value="Genomic_DNA"/>
</dbReference>
<name>A0A973W3D9_9BRAD</name>
<gene>
    <name evidence="1" type="ORF">HAP48_026205</name>
</gene>
<protein>
    <submittedName>
        <fullName evidence="1">Uncharacterized protein</fullName>
    </submittedName>
</protein>
<dbReference type="RefSeq" id="WP_166205714.1">
    <property type="nucleotide sequence ID" value="NZ_CP088285.1"/>
</dbReference>
<organism evidence="1">
    <name type="scientific">Bradyrhizobium septentrionale</name>
    <dbReference type="NCBI Taxonomy" id="1404411"/>
    <lineage>
        <taxon>Bacteria</taxon>
        <taxon>Pseudomonadati</taxon>
        <taxon>Pseudomonadota</taxon>
        <taxon>Alphaproteobacteria</taxon>
        <taxon>Hyphomicrobiales</taxon>
        <taxon>Nitrobacteraceae</taxon>
        <taxon>Bradyrhizobium</taxon>
    </lineage>
</organism>
<dbReference type="AlphaFoldDB" id="A0A973W3D9"/>
<accession>A0A973W3D9</accession>
<sequence length="132" mass="14098">MKDTQPVAVRFATGAFCQSLLDSMLPTIRTVARDRGYAVAVHGSLARDIDLIAVAWTEEASSHGDLVMAICEALSADGLLGRCHILGKASSDENFGRKPHGRVAYTLVHGGFIGEIDLSVIPPRSKPALQEL</sequence>